<gene>
    <name evidence="1" type="ORF">IV203_031105</name>
</gene>
<reference evidence="1" key="1">
    <citation type="journal article" date="2021" name="Sci. Rep.">
        <title>Diploid genomic architecture of Nitzschia inconspicua, an elite biomass production diatom.</title>
        <authorList>
            <person name="Oliver A."/>
            <person name="Podell S."/>
            <person name="Pinowska A."/>
            <person name="Traller J.C."/>
            <person name="Smith S.R."/>
            <person name="McClure R."/>
            <person name="Beliaev A."/>
            <person name="Bohutskyi P."/>
            <person name="Hill E.A."/>
            <person name="Rabines A."/>
            <person name="Zheng H."/>
            <person name="Allen L.Z."/>
            <person name="Kuo A."/>
            <person name="Grigoriev I.V."/>
            <person name="Allen A.E."/>
            <person name="Hazlebeck D."/>
            <person name="Allen E.E."/>
        </authorList>
    </citation>
    <scope>NUCLEOTIDE SEQUENCE</scope>
    <source>
        <strain evidence="1">Hildebrandi</strain>
    </source>
</reference>
<dbReference type="EMBL" id="JAGRRH010000006">
    <property type="protein sequence ID" value="KAG7368362.1"/>
    <property type="molecule type" value="Genomic_DNA"/>
</dbReference>
<name>A0A9K3LUK4_9STRA</name>
<protein>
    <submittedName>
        <fullName evidence="1">Uncharacterized protein</fullName>
    </submittedName>
</protein>
<sequence length="326" mass="36624">MDGLSLAGEREIASPVRNSEFLTLNVWIRKCYVRGGEERKLVGSHWRDVEKMSLHIRTFFEKYKVLTRSIGWIVCASVVGGRRMGYRASMGWHASDGEIIGGWRLEEVMEKYVEKCHIEHKKLILRTTKDATDQEHGAIHLRFGIMRTSFPKESEGTVAIYKALHDLAGKLYDCLQLVHEKQEGQGGAAAVEKWWLVTDKLTYGQNLTIYVNELATNASSSYQPQLFLETSQAEKEPTHPIIQKIASHRQNGEIAHSMDGKATGPMGHDCEFMASSMLDWMALHESKLTVSLITSGAFAGTGAKGNGKYIQKLTDAEQRICSMFQL</sequence>
<dbReference type="Proteomes" id="UP000693970">
    <property type="component" value="Unassembled WGS sequence"/>
</dbReference>
<accession>A0A9K3LUK4</accession>
<dbReference type="OrthoDB" id="55892at2759"/>
<organism evidence="1 2">
    <name type="scientific">Nitzschia inconspicua</name>
    <dbReference type="NCBI Taxonomy" id="303405"/>
    <lineage>
        <taxon>Eukaryota</taxon>
        <taxon>Sar</taxon>
        <taxon>Stramenopiles</taxon>
        <taxon>Ochrophyta</taxon>
        <taxon>Bacillariophyta</taxon>
        <taxon>Bacillariophyceae</taxon>
        <taxon>Bacillariophycidae</taxon>
        <taxon>Bacillariales</taxon>
        <taxon>Bacillariaceae</taxon>
        <taxon>Nitzschia</taxon>
    </lineage>
</organism>
<reference evidence="1" key="2">
    <citation type="submission" date="2021-04" db="EMBL/GenBank/DDBJ databases">
        <authorList>
            <person name="Podell S."/>
        </authorList>
    </citation>
    <scope>NUCLEOTIDE SEQUENCE</scope>
    <source>
        <strain evidence="1">Hildebrandi</strain>
    </source>
</reference>
<evidence type="ECO:0000313" key="2">
    <source>
        <dbReference type="Proteomes" id="UP000693970"/>
    </source>
</evidence>
<comment type="caution">
    <text evidence="1">The sequence shown here is derived from an EMBL/GenBank/DDBJ whole genome shotgun (WGS) entry which is preliminary data.</text>
</comment>
<keyword evidence="2" id="KW-1185">Reference proteome</keyword>
<proteinExistence type="predicted"/>
<evidence type="ECO:0000313" key="1">
    <source>
        <dbReference type="EMBL" id="KAG7368362.1"/>
    </source>
</evidence>
<dbReference type="AlphaFoldDB" id="A0A9K3LUK4"/>